<sequence length="132" mass="14721">MDTLVPIGAAAARLGLATSALRYYERRGLLEPAQRRGNARYYDEDGLRRLAFIQAGQQLGLSLDDLGALLTADRAEWQRIIEAHVAELQARIARAQRASDLLRHPLNCVAEHPAAECEHLRGLLDEWLRATP</sequence>
<comment type="caution">
    <text evidence="6">The sequence shown here is derived from an EMBL/GenBank/DDBJ whole genome shotgun (WGS) entry which is preliminary data.</text>
</comment>
<keyword evidence="7" id="KW-1185">Reference proteome</keyword>
<dbReference type="SMART" id="SM00422">
    <property type="entry name" value="HTH_MERR"/>
    <property type="match status" value="1"/>
</dbReference>
<dbReference type="EMBL" id="JACHMH010000001">
    <property type="protein sequence ID" value="MBB4674058.1"/>
    <property type="molecule type" value="Genomic_DNA"/>
</dbReference>
<dbReference type="InterPro" id="IPR009061">
    <property type="entry name" value="DNA-bd_dom_put_sf"/>
</dbReference>
<dbReference type="GO" id="GO:0003700">
    <property type="term" value="F:DNA-binding transcription factor activity"/>
    <property type="evidence" value="ECO:0007669"/>
    <property type="project" value="InterPro"/>
</dbReference>
<dbReference type="SUPFAM" id="SSF46955">
    <property type="entry name" value="Putative DNA-binding domain"/>
    <property type="match status" value="1"/>
</dbReference>
<dbReference type="InterPro" id="IPR000551">
    <property type="entry name" value="MerR-type_HTH_dom"/>
</dbReference>
<gene>
    <name evidence="6" type="ORF">HNR67_000176</name>
</gene>
<dbReference type="InterPro" id="IPR047057">
    <property type="entry name" value="MerR_fam"/>
</dbReference>
<evidence type="ECO:0000256" key="3">
    <source>
        <dbReference type="ARBA" id="ARBA00023125"/>
    </source>
</evidence>
<dbReference type="Pfam" id="PF13411">
    <property type="entry name" value="MerR_1"/>
    <property type="match status" value="1"/>
</dbReference>
<dbReference type="RefSeq" id="WP_185000094.1">
    <property type="nucleotide sequence ID" value="NZ_BAAAUI010000013.1"/>
</dbReference>
<accession>A0A7W7C6G6</accession>
<name>A0A7W7C6G6_9PSEU</name>
<keyword evidence="3 6" id="KW-0238">DNA-binding</keyword>
<evidence type="ECO:0000259" key="5">
    <source>
        <dbReference type="PROSITE" id="PS50937"/>
    </source>
</evidence>
<dbReference type="GO" id="GO:0003677">
    <property type="term" value="F:DNA binding"/>
    <property type="evidence" value="ECO:0007669"/>
    <property type="project" value="UniProtKB-KW"/>
</dbReference>
<evidence type="ECO:0000313" key="6">
    <source>
        <dbReference type="EMBL" id="MBB4674058.1"/>
    </source>
</evidence>
<feature type="domain" description="HTH merR-type" evidence="5">
    <location>
        <begin position="4"/>
        <end position="72"/>
    </location>
</feature>
<keyword evidence="1" id="KW-0678">Repressor</keyword>
<evidence type="ECO:0000256" key="2">
    <source>
        <dbReference type="ARBA" id="ARBA00023015"/>
    </source>
</evidence>
<dbReference type="Proteomes" id="UP000533598">
    <property type="component" value="Unassembled WGS sequence"/>
</dbReference>
<dbReference type="AlphaFoldDB" id="A0A7W7C6G6"/>
<dbReference type="PROSITE" id="PS50937">
    <property type="entry name" value="HTH_MERR_2"/>
    <property type="match status" value="1"/>
</dbReference>
<dbReference type="PANTHER" id="PTHR30204">
    <property type="entry name" value="REDOX-CYCLING DRUG-SENSING TRANSCRIPTIONAL ACTIVATOR SOXR"/>
    <property type="match status" value="1"/>
</dbReference>
<keyword evidence="2" id="KW-0805">Transcription regulation</keyword>
<evidence type="ECO:0000256" key="4">
    <source>
        <dbReference type="ARBA" id="ARBA00023163"/>
    </source>
</evidence>
<organism evidence="6 7">
    <name type="scientific">Crossiella cryophila</name>
    <dbReference type="NCBI Taxonomy" id="43355"/>
    <lineage>
        <taxon>Bacteria</taxon>
        <taxon>Bacillati</taxon>
        <taxon>Actinomycetota</taxon>
        <taxon>Actinomycetes</taxon>
        <taxon>Pseudonocardiales</taxon>
        <taxon>Pseudonocardiaceae</taxon>
        <taxon>Crossiella</taxon>
    </lineage>
</organism>
<keyword evidence="4" id="KW-0804">Transcription</keyword>
<reference evidence="6 7" key="1">
    <citation type="submission" date="2020-08" db="EMBL/GenBank/DDBJ databases">
        <title>Sequencing the genomes of 1000 actinobacteria strains.</title>
        <authorList>
            <person name="Klenk H.-P."/>
        </authorList>
    </citation>
    <scope>NUCLEOTIDE SEQUENCE [LARGE SCALE GENOMIC DNA]</scope>
    <source>
        <strain evidence="6 7">DSM 44230</strain>
    </source>
</reference>
<dbReference type="PRINTS" id="PR00040">
    <property type="entry name" value="HTHMERR"/>
</dbReference>
<protein>
    <submittedName>
        <fullName evidence="6">DNA-binding transcriptional MerR regulator</fullName>
    </submittedName>
</protein>
<proteinExistence type="predicted"/>
<evidence type="ECO:0000256" key="1">
    <source>
        <dbReference type="ARBA" id="ARBA00022491"/>
    </source>
</evidence>
<evidence type="ECO:0000313" key="7">
    <source>
        <dbReference type="Proteomes" id="UP000533598"/>
    </source>
</evidence>
<dbReference type="PROSITE" id="PS00552">
    <property type="entry name" value="HTH_MERR_1"/>
    <property type="match status" value="1"/>
</dbReference>
<dbReference type="PANTHER" id="PTHR30204:SF69">
    <property type="entry name" value="MERR-FAMILY TRANSCRIPTIONAL REGULATOR"/>
    <property type="match status" value="1"/>
</dbReference>
<dbReference type="Gene3D" id="1.10.1660.10">
    <property type="match status" value="1"/>
</dbReference>